<evidence type="ECO:0000256" key="1">
    <source>
        <dbReference type="ARBA" id="ARBA00008721"/>
    </source>
</evidence>
<gene>
    <name evidence="3" type="ordered locus">MCP_2386</name>
</gene>
<evidence type="ECO:0000313" key="3">
    <source>
        <dbReference type="EMBL" id="BAI62458.1"/>
    </source>
</evidence>
<dbReference type="OrthoDB" id="136866at2157"/>
<dbReference type="Gene3D" id="3.40.390.10">
    <property type="entry name" value="Collagenase (Catalytic Domain)"/>
    <property type="match status" value="1"/>
</dbReference>
<evidence type="ECO:0000313" key="4">
    <source>
        <dbReference type="Proteomes" id="UP000001882"/>
    </source>
</evidence>
<dbReference type="GeneID" id="8682179"/>
<keyword evidence="4" id="KW-1185">Reference proteome</keyword>
<dbReference type="STRING" id="304371.MCP_2386"/>
<dbReference type="InterPro" id="IPR024079">
    <property type="entry name" value="MetalloPept_cat_dom_sf"/>
</dbReference>
<dbReference type="PATRIC" id="fig|304371.9.peg.2433"/>
<organism evidence="3 4">
    <name type="scientific">Methanocella paludicola (strain DSM 17711 / JCM 13418 / NBRC 101707 / SANAE)</name>
    <dbReference type="NCBI Taxonomy" id="304371"/>
    <lineage>
        <taxon>Archaea</taxon>
        <taxon>Methanobacteriati</taxon>
        <taxon>Methanobacteriota</taxon>
        <taxon>Stenosarchaea group</taxon>
        <taxon>Methanomicrobia</taxon>
        <taxon>Methanocellales</taxon>
        <taxon>Methanocellaceae</taxon>
        <taxon>Methanocella</taxon>
    </lineage>
</organism>
<dbReference type="PANTHER" id="PTHR47466:SF1">
    <property type="entry name" value="METALLOPROTEASE MEP1 (AFU_ORTHOLOGUE AFUA_1G07730)-RELATED"/>
    <property type="match status" value="1"/>
</dbReference>
<dbReference type="SUPFAM" id="SSF55486">
    <property type="entry name" value="Metalloproteases ('zincins'), catalytic domain"/>
    <property type="match status" value="1"/>
</dbReference>
<protein>
    <recommendedName>
        <fullName evidence="5">Peptidase M43 pregnancy-associated plasma-A domain-containing protein</fullName>
    </recommendedName>
</protein>
<dbReference type="RefSeq" id="WP_012901132.1">
    <property type="nucleotide sequence ID" value="NC_013665.1"/>
</dbReference>
<dbReference type="EMBL" id="AP011532">
    <property type="protein sequence ID" value="BAI62458.1"/>
    <property type="molecule type" value="Genomic_DNA"/>
</dbReference>
<comment type="similarity">
    <text evidence="1">Belongs to the peptidase M43B family.</text>
</comment>
<reference evidence="4" key="3">
    <citation type="journal article" date="2011" name="PLoS ONE">
        <title>Genome sequence of a mesophilic hydrogenotrophic methanogen Methanocella paludicola, the first cultivated representative of the order Methanocellales.</title>
        <authorList>
            <person name="Sakai S."/>
            <person name="Takaki Y."/>
            <person name="Shimamura S."/>
            <person name="Sekine M."/>
            <person name="Tajima T."/>
            <person name="Kosugi H."/>
            <person name="Ichikawa N."/>
            <person name="Tasumi E."/>
            <person name="Hiraki A.T."/>
            <person name="Shimizu A."/>
            <person name="Kato Y."/>
            <person name="Nishiko R."/>
            <person name="Mori K."/>
            <person name="Fujita N."/>
            <person name="Imachi H."/>
            <person name="Takai K."/>
        </authorList>
    </citation>
    <scope>NUCLEOTIDE SEQUENCE [LARGE SCALE GENOMIC DNA]</scope>
    <source>
        <strain evidence="4">DSM 17711 / JCM 13418 / NBRC 101707 / SANAE</strain>
    </source>
</reference>
<reference evidence="3 4" key="1">
    <citation type="journal article" date="2007" name="Appl. Environ. Microbiol.">
        <title>Isolation of key methanogens for global methane emission from rice paddy fields: a novel isolate affiliated with the clone cluster rice cluster I.</title>
        <authorList>
            <person name="Sakai S."/>
            <person name="Imachi H."/>
            <person name="Sekiguchi Y."/>
            <person name="Ohashi A."/>
            <person name="Harada H."/>
            <person name="Kamagata Y."/>
        </authorList>
    </citation>
    <scope>NUCLEOTIDE SEQUENCE [LARGE SCALE GENOMIC DNA]</scope>
    <source>
        <strain evidence="4">DSM 17711 / JCM 13418 / NBRC 101707 / SANAE</strain>
    </source>
</reference>
<reference evidence="3 4" key="2">
    <citation type="journal article" date="2008" name="Int. J. Syst. Evol. Microbiol.">
        <title>Methanocella paludicola gen. nov., sp. nov., a methane-producing archaeon, the first isolate of the lineage 'Rice Cluster I', and proposal of the new archaeal order Methanocellales ord. nov.</title>
        <authorList>
            <person name="Sakai S."/>
            <person name="Imachi H."/>
            <person name="Hanada S."/>
            <person name="Ohashi A."/>
            <person name="Harada H."/>
            <person name="Kamagata Y."/>
        </authorList>
    </citation>
    <scope>NUCLEOTIDE SEQUENCE [LARGE SCALE GENOMIC DNA]</scope>
    <source>
        <strain evidence="4">DSM 17711 / JCM 13418 / NBRC 101707 / SANAE</strain>
    </source>
</reference>
<dbReference type="SMR" id="D1Z186"/>
<name>D1Z186_METPS</name>
<feature type="region of interest" description="Disordered" evidence="2">
    <location>
        <begin position="417"/>
        <end position="438"/>
    </location>
</feature>
<sequence>MAGLDFASCITCKMHKQLLDIYKPYVINRQLINIFAKSYAKLSSYQNITTMKIPVVVHVVYQKGHEEQYISDDQIRKQIEILNRDFHKLNADLQYVRNLVPDYFNLAANTLIEFRLAERDPECRSSKSGLTGVTRTETSVDGFTPPDFWSHDPHHPQFDPHTDTVKHAATGGHDPWPPESYLNIWVCKLNPYPYTDDGRTVWFEIYGYGSFPGWPRECDGIVMDYRSFGNKPGTVRPRTNGGRRLVHEVGHWLNLYHVAGDLLDNDDPCKDSDAAESFVDDTPNQKYQNSYCPFNGFDPATSCNGQSINGKCRFFTSINCDLNAGDYRCPISLKYRDPEYWVSCTESANGACSAYPYRSCPGGSPETGDMFMNYMDSTQDCCAVMFTAGQAKAMEATLRGTRGTILDSLGAYPPPGAGPVADPSISHSPDDIGDEPDSRSKLLHVSEDIWVNAGEYFADDGRPMVLDHENPVHGQLNIVYVRVRNRGCMPTKGGVVKLYWAKASTGLGWPAPWDGSVTSPLMGGRIEPVDGKPIGVIEPGHSIIIPFNWYPPNPQDYSAMGADRTHFCLLARIETETVHPYGMTTPEGSSLWDNLRNNNNIAMRNITIAEKVNGIWHGHVTINKVFKKHLPKIHKKPEKIIFKKKPPESIKLFFIAPVNEQIALSGLFPASIFKWGTVGLDIDKEIFQNWKDHDGKSDGLTIVDDGKFTILHSGAWIELPVDLAMYYTISFTFTPQPGQDLRHSVLTFDIVQKELVSGSYQTVGGQRFVVRTPE</sequence>
<dbReference type="InParanoid" id="D1Z186"/>
<dbReference type="GO" id="GO:0008237">
    <property type="term" value="F:metallopeptidase activity"/>
    <property type="evidence" value="ECO:0007669"/>
    <property type="project" value="InterPro"/>
</dbReference>
<proteinExistence type="inferred from homology"/>
<dbReference type="AlphaFoldDB" id="D1Z186"/>
<dbReference type="KEGG" id="mpd:MCP_2386"/>
<accession>D1Z186</accession>
<evidence type="ECO:0008006" key="5">
    <source>
        <dbReference type="Google" id="ProtNLM"/>
    </source>
</evidence>
<evidence type="ECO:0000256" key="2">
    <source>
        <dbReference type="SAM" id="MobiDB-lite"/>
    </source>
</evidence>
<dbReference type="PANTHER" id="PTHR47466">
    <property type="match status" value="1"/>
</dbReference>
<dbReference type="Proteomes" id="UP000001882">
    <property type="component" value="Chromosome"/>
</dbReference>